<evidence type="ECO:0000259" key="14">
    <source>
        <dbReference type="Pfam" id="PF01557"/>
    </source>
</evidence>
<dbReference type="GO" id="GO:1902000">
    <property type="term" value="P:homogentisate catabolic process"/>
    <property type="evidence" value="ECO:0007669"/>
    <property type="project" value="TreeGrafter"/>
</dbReference>
<feature type="binding site" evidence="13">
    <location>
        <position position="201"/>
    </location>
    <ligand>
        <name>Ca(2+)</name>
        <dbReference type="ChEBI" id="CHEBI:29108"/>
    </ligand>
</feature>
<dbReference type="AlphaFoldDB" id="A0AAU9CPH1"/>
<reference evidence="16 17" key="1">
    <citation type="submission" date="2021-12" db="EMBL/GenBank/DDBJ databases">
        <title>Genome sequencing of bacteria with rrn-lacking chromosome and rrn-plasmid.</title>
        <authorList>
            <person name="Anda M."/>
            <person name="Iwasaki W."/>
        </authorList>
    </citation>
    <scope>NUCLEOTIDE SEQUENCE [LARGE SCALE GENOMIC DNA]</scope>
    <source>
        <strain evidence="16 17">DSM 100852</strain>
    </source>
</reference>
<evidence type="ECO:0000256" key="10">
    <source>
        <dbReference type="ARBA" id="ARBA00023232"/>
    </source>
</evidence>
<feature type="binding site" evidence="12">
    <location>
        <position position="145"/>
    </location>
    <ligand>
        <name>substrate</name>
    </ligand>
</feature>
<evidence type="ECO:0000259" key="15">
    <source>
        <dbReference type="Pfam" id="PF09298"/>
    </source>
</evidence>
<dbReference type="InterPro" id="IPR036663">
    <property type="entry name" value="Fumarylacetoacetase_C_sf"/>
</dbReference>
<evidence type="ECO:0000313" key="17">
    <source>
        <dbReference type="Proteomes" id="UP001348817"/>
    </source>
</evidence>
<feature type="domain" description="Fumarylacetoacetase-like C-terminal" evidence="14">
    <location>
        <begin position="128"/>
        <end position="412"/>
    </location>
</feature>
<feature type="binding site" evidence="13">
    <location>
        <position position="129"/>
    </location>
    <ligand>
        <name>Ca(2+)</name>
        <dbReference type="ChEBI" id="CHEBI:29108"/>
    </ligand>
</feature>
<dbReference type="GO" id="GO:0046872">
    <property type="term" value="F:metal ion binding"/>
    <property type="evidence" value="ECO:0007669"/>
    <property type="project" value="UniProtKB-KW"/>
</dbReference>
<feature type="domain" description="Fumarylacetoacetase N-terminal" evidence="15">
    <location>
        <begin position="22"/>
        <end position="121"/>
    </location>
</feature>
<evidence type="ECO:0000313" key="16">
    <source>
        <dbReference type="EMBL" id="BDD09948.1"/>
    </source>
</evidence>
<comment type="cofactor">
    <cofactor evidence="2 13">
        <name>Mg(2+)</name>
        <dbReference type="ChEBI" id="CHEBI:18420"/>
    </cofactor>
</comment>
<protein>
    <recommendedName>
        <fullName evidence="4">fumarylacetoacetase</fullName>
        <ecNumber evidence="4">3.7.1.2</ecNumber>
    </recommendedName>
</protein>
<keyword evidence="10" id="KW-0585">Phenylalanine catabolism</keyword>
<feature type="binding site" evidence="13">
    <location>
        <position position="235"/>
    </location>
    <ligand>
        <name>Ca(2+)</name>
        <dbReference type="ChEBI" id="CHEBI:29108"/>
    </ligand>
</feature>
<dbReference type="EC" id="3.7.1.2" evidence="4"/>
<comment type="pathway">
    <text evidence="3">Amino-acid degradation; L-phenylalanine degradation; acetoacetate and fumarate from L-phenylalanine: step 6/6.</text>
</comment>
<evidence type="ECO:0000256" key="12">
    <source>
        <dbReference type="PIRSR" id="PIRSR605959-2"/>
    </source>
</evidence>
<evidence type="ECO:0000256" key="2">
    <source>
        <dbReference type="ARBA" id="ARBA00001946"/>
    </source>
</evidence>
<name>A0AAU9CPH1_9BACT</name>
<accession>A0AAU9CPH1</accession>
<dbReference type="KEGG" id="fax:FUAX_23800"/>
<dbReference type="NCBIfam" id="TIGR01266">
    <property type="entry name" value="fum_ac_acetase"/>
    <property type="match status" value="1"/>
</dbReference>
<keyword evidence="8 13" id="KW-0460">Magnesium</keyword>
<dbReference type="SUPFAM" id="SSF56529">
    <property type="entry name" value="FAH"/>
    <property type="match status" value="1"/>
</dbReference>
<comment type="cofactor">
    <cofactor evidence="1 13">
        <name>Ca(2+)</name>
        <dbReference type="ChEBI" id="CHEBI:29108"/>
    </cofactor>
</comment>
<feature type="binding site" evidence="12">
    <location>
        <position position="246"/>
    </location>
    <ligand>
        <name>substrate</name>
    </ligand>
</feature>
<dbReference type="SUPFAM" id="SSF63433">
    <property type="entry name" value="Fumarylacetoacetate hydrolase, FAH, N-terminal domain"/>
    <property type="match status" value="1"/>
</dbReference>
<dbReference type="Gene3D" id="3.90.850.10">
    <property type="entry name" value="Fumarylacetoacetase-like, C-terminal domain"/>
    <property type="match status" value="1"/>
</dbReference>
<feature type="active site" description="Proton acceptor" evidence="11">
    <location>
        <position position="136"/>
    </location>
</feature>
<evidence type="ECO:0000256" key="13">
    <source>
        <dbReference type="PIRSR" id="PIRSR605959-3"/>
    </source>
</evidence>
<gene>
    <name evidence="16" type="primary">fahA</name>
    <name evidence="16" type="ORF">FUAX_23800</name>
</gene>
<evidence type="ECO:0000256" key="8">
    <source>
        <dbReference type="ARBA" id="ARBA00022842"/>
    </source>
</evidence>
<dbReference type="InterPro" id="IPR005959">
    <property type="entry name" value="Fumarylacetoacetase"/>
</dbReference>
<evidence type="ECO:0000256" key="1">
    <source>
        <dbReference type="ARBA" id="ARBA00001913"/>
    </source>
</evidence>
<evidence type="ECO:0000256" key="9">
    <source>
        <dbReference type="ARBA" id="ARBA00022878"/>
    </source>
</evidence>
<dbReference type="GO" id="GO:0004334">
    <property type="term" value="F:fumarylacetoacetase activity"/>
    <property type="evidence" value="ECO:0007669"/>
    <property type="project" value="UniProtKB-EC"/>
</dbReference>
<keyword evidence="5 13" id="KW-0479">Metal-binding</keyword>
<keyword evidence="6" id="KW-0378">Hydrolase</keyword>
<dbReference type="RefSeq" id="WP_338391532.1">
    <property type="nucleotide sequence ID" value="NZ_AP025314.1"/>
</dbReference>
<feature type="binding site" evidence="13">
    <location>
        <position position="255"/>
    </location>
    <ligand>
        <name>Mg(2+)</name>
        <dbReference type="ChEBI" id="CHEBI:18420"/>
    </ligand>
</feature>
<dbReference type="PANTHER" id="PTHR43069">
    <property type="entry name" value="FUMARYLACETOACETASE"/>
    <property type="match status" value="1"/>
</dbReference>
<dbReference type="Gene3D" id="2.30.30.230">
    <property type="entry name" value="Fumarylacetoacetase, N-terminal domain"/>
    <property type="match status" value="1"/>
</dbReference>
<dbReference type="Pfam" id="PF09298">
    <property type="entry name" value="FAA_hydrolase_N"/>
    <property type="match status" value="1"/>
</dbReference>
<organism evidence="16 17">
    <name type="scientific">Fulvitalea axinellae</name>
    <dbReference type="NCBI Taxonomy" id="1182444"/>
    <lineage>
        <taxon>Bacteria</taxon>
        <taxon>Pseudomonadati</taxon>
        <taxon>Bacteroidota</taxon>
        <taxon>Cytophagia</taxon>
        <taxon>Cytophagales</taxon>
        <taxon>Persicobacteraceae</taxon>
        <taxon>Fulvitalea</taxon>
    </lineage>
</organism>
<feature type="binding site" evidence="13">
    <location>
        <position position="203"/>
    </location>
    <ligand>
        <name>Ca(2+)</name>
        <dbReference type="ChEBI" id="CHEBI:29108"/>
    </ligand>
</feature>
<evidence type="ECO:0000256" key="4">
    <source>
        <dbReference type="ARBA" id="ARBA00012094"/>
    </source>
</evidence>
<dbReference type="EMBL" id="AP025314">
    <property type="protein sequence ID" value="BDD09948.1"/>
    <property type="molecule type" value="Genomic_DNA"/>
</dbReference>
<evidence type="ECO:0000256" key="11">
    <source>
        <dbReference type="PIRSR" id="PIRSR605959-1"/>
    </source>
</evidence>
<feature type="binding site" evidence="12">
    <location>
        <position position="351"/>
    </location>
    <ligand>
        <name>substrate</name>
    </ligand>
</feature>
<dbReference type="GO" id="GO:0006572">
    <property type="term" value="P:L-tyrosine catabolic process"/>
    <property type="evidence" value="ECO:0007669"/>
    <property type="project" value="UniProtKB-KW"/>
</dbReference>
<evidence type="ECO:0000256" key="5">
    <source>
        <dbReference type="ARBA" id="ARBA00022723"/>
    </source>
</evidence>
<keyword evidence="9" id="KW-0828">Tyrosine catabolism</keyword>
<evidence type="ECO:0000256" key="3">
    <source>
        <dbReference type="ARBA" id="ARBA00004782"/>
    </source>
</evidence>
<keyword evidence="17" id="KW-1185">Reference proteome</keyword>
<evidence type="ECO:0000256" key="6">
    <source>
        <dbReference type="ARBA" id="ARBA00022801"/>
    </source>
</evidence>
<dbReference type="InterPro" id="IPR015377">
    <property type="entry name" value="Fumarylacetoacetase_N"/>
</dbReference>
<proteinExistence type="predicted"/>
<dbReference type="GO" id="GO:0006559">
    <property type="term" value="P:L-phenylalanine catabolic process"/>
    <property type="evidence" value="ECO:0007669"/>
    <property type="project" value="UniProtKB-KW"/>
</dbReference>
<evidence type="ECO:0000256" key="7">
    <source>
        <dbReference type="ARBA" id="ARBA00022837"/>
    </source>
</evidence>
<dbReference type="InterPro" id="IPR036462">
    <property type="entry name" value="Fumarylacetoacetase_N_sf"/>
</dbReference>
<dbReference type="PANTHER" id="PTHR43069:SF2">
    <property type="entry name" value="FUMARYLACETOACETASE"/>
    <property type="match status" value="1"/>
</dbReference>
<dbReference type="Proteomes" id="UP001348817">
    <property type="component" value="Chromosome"/>
</dbReference>
<dbReference type="Pfam" id="PF01557">
    <property type="entry name" value="FAA_hydrolase"/>
    <property type="match status" value="1"/>
</dbReference>
<feature type="binding site" evidence="12">
    <location>
        <position position="242"/>
    </location>
    <ligand>
        <name>substrate</name>
    </ligand>
</feature>
<sequence length="430" mass="48024">MENTFALKSWVPGADASGFPVQNLPFGVFRHEGDCRVAVRIGDYALDLLNLWRIGLLDGLGLKLSVLQNDFLNDLISLGDKKRKALRSRLQDLLSENADAIEREKTNRCLKPLSETEMKLPLNIGDYTDFYSSEHHARNVGTMFRGAENALMPNWKSLPVAYHGRSSSIIASGKPVSWPKGQICDSEGIPTIGESQRVDFELEMAFVIGKNSKQGNPVEMKKAGDHVFGFVLFNDWSARDIQRWEYVPLGPFAGKNFASSISHWITPLEALEPFRTAGPEQSPDPLEYLQKQSDWHFDVTLEVSVFTVDDHEEVICRTNSKHLYWDICQQLAHHTLGGCNVRVGDLMASGTISGPNKGEWGSMLEASWNGEQPIVFGNGEKRSFLKEGDVVCLRGFAEFKGVRIELGEVRNQLLARSEEAVATAERNILN</sequence>
<feature type="binding site" evidence="13">
    <location>
        <position position="259"/>
    </location>
    <ligand>
        <name>Mg(2+)</name>
        <dbReference type="ChEBI" id="CHEBI:18420"/>
    </ligand>
</feature>
<dbReference type="InterPro" id="IPR011234">
    <property type="entry name" value="Fumarylacetoacetase-like_C"/>
</dbReference>
<feature type="binding site" evidence="13">
    <location>
        <position position="235"/>
    </location>
    <ligand>
        <name>Mg(2+)</name>
        <dbReference type="ChEBI" id="CHEBI:18420"/>
    </ligand>
</feature>
<keyword evidence="7 13" id="KW-0106">Calcium</keyword>
<feature type="binding site" evidence="12">
    <location>
        <position position="131"/>
    </location>
    <ligand>
        <name>substrate</name>
    </ligand>
</feature>